<feature type="transmembrane region" description="Helical" evidence="6">
    <location>
        <begin position="211"/>
        <end position="230"/>
    </location>
</feature>
<comment type="subcellular location">
    <subcellularLocation>
        <location evidence="1">Membrane</location>
        <topology evidence="1">Multi-pass membrane protein</topology>
    </subcellularLocation>
</comment>
<evidence type="ECO:0000256" key="1">
    <source>
        <dbReference type="ARBA" id="ARBA00004141"/>
    </source>
</evidence>
<evidence type="ECO:0000259" key="7">
    <source>
        <dbReference type="PROSITE" id="PS50850"/>
    </source>
</evidence>
<feature type="domain" description="Major facilitator superfamily (MFS) profile" evidence="7">
    <location>
        <begin position="56"/>
        <end position="508"/>
    </location>
</feature>
<feature type="transmembrane region" description="Helical" evidence="6">
    <location>
        <begin position="456"/>
        <end position="476"/>
    </location>
</feature>
<organism evidence="8 9">
    <name type="scientific">Lojkania enalia</name>
    <dbReference type="NCBI Taxonomy" id="147567"/>
    <lineage>
        <taxon>Eukaryota</taxon>
        <taxon>Fungi</taxon>
        <taxon>Dikarya</taxon>
        <taxon>Ascomycota</taxon>
        <taxon>Pezizomycotina</taxon>
        <taxon>Dothideomycetes</taxon>
        <taxon>Pleosporomycetidae</taxon>
        <taxon>Pleosporales</taxon>
        <taxon>Pleosporales incertae sedis</taxon>
        <taxon>Lojkania</taxon>
    </lineage>
</organism>
<dbReference type="CDD" id="cd17323">
    <property type="entry name" value="MFS_Tpo1_MDR_like"/>
    <property type="match status" value="1"/>
</dbReference>
<feature type="transmembrane region" description="Helical" evidence="6">
    <location>
        <begin position="121"/>
        <end position="139"/>
    </location>
</feature>
<evidence type="ECO:0000313" key="9">
    <source>
        <dbReference type="Proteomes" id="UP000800093"/>
    </source>
</evidence>
<evidence type="ECO:0000256" key="3">
    <source>
        <dbReference type="ARBA" id="ARBA00022692"/>
    </source>
</evidence>
<dbReference type="FunFam" id="1.20.1720.10:FF:000009">
    <property type="entry name" value="MFS multidrug transporter"/>
    <property type="match status" value="1"/>
</dbReference>
<dbReference type="Proteomes" id="UP000800093">
    <property type="component" value="Unassembled WGS sequence"/>
</dbReference>
<keyword evidence="4 6" id="KW-1133">Transmembrane helix</keyword>
<dbReference type="PROSITE" id="PS50850">
    <property type="entry name" value="MFS"/>
    <property type="match status" value="1"/>
</dbReference>
<name>A0A9P4JW41_9PLEO</name>
<feature type="transmembrane region" description="Helical" evidence="6">
    <location>
        <begin position="87"/>
        <end position="109"/>
    </location>
</feature>
<evidence type="ECO:0000313" key="8">
    <source>
        <dbReference type="EMBL" id="KAF2257708.1"/>
    </source>
</evidence>
<proteinExistence type="predicted"/>
<dbReference type="OrthoDB" id="2441642at2759"/>
<accession>A0A9P4JW41</accession>
<dbReference type="GO" id="GO:0005886">
    <property type="term" value="C:plasma membrane"/>
    <property type="evidence" value="ECO:0007669"/>
    <property type="project" value="TreeGrafter"/>
</dbReference>
<evidence type="ECO:0000256" key="6">
    <source>
        <dbReference type="SAM" id="Phobius"/>
    </source>
</evidence>
<dbReference type="PANTHER" id="PTHR23502">
    <property type="entry name" value="MAJOR FACILITATOR SUPERFAMILY"/>
    <property type="match status" value="1"/>
</dbReference>
<dbReference type="PANTHER" id="PTHR23502:SF51">
    <property type="entry name" value="QUINIDINE RESISTANCE PROTEIN 1-RELATED"/>
    <property type="match status" value="1"/>
</dbReference>
<keyword evidence="2" id="KW-0813">Transport</keyword>
<feature type="transmembrane region" description="Helical" evidence="6">
    <location>
        <begin position="303"/>
        <end position="322"/>
    </location>
</feature>
<comment type="caution">
    <text evidence="8">The sequence shown here is derived from an EMBL/GenBank/DDBJ whole genome shotgun (WGS) entry which is preliminary data.</text>
</comment>
<feature type="transmembrane region" description="Helical" evidence="6">
    <location>
        <begin position="145"/>
        <end position="168"/>
    </location>
</feature>
<dbReference type="SUPFAM" id="SSF103473">
    <property type="entry name" value="MFS general substrate transporter"/>
    <property type="match status" value="1"/>
</dbReference>
<keyword evidence="5 6" id="KW-0472">Membrane</keyword>
<evidence type="ECO:0000256" key="4">
    <source>
        <dbReference type="ARBA" id="ARBA00022989"/>
    </source>
</evidence>
<evidence type="ECO:0000256" key="5">
    <source>
        <dbReference type="ARBA" id="ARBA00023136"/>
    </source>
</evidence>
<feature type="transmembrane region" description="Helical" evidence="6">
    <location>
        <begin position="393"/>
        <end position="411"/>
    </location>
</feature>
<dbReference type="InterPro" id="IPR011701">
    <property type="entry name" value="MFS"/>
</dbReference>
<sequence>MEISKAPVAQPVSQDGGAREARELVDLEKTENKNSLRREVSGPPYSVFSEPMKRWIIFLVSVSALISPFGATTYFPALNVLSQKLDITPAMTNISITTYMVAQAVAPSIIGTMSDNSGRRLSFIVCFVIFVVANVGLALQTNYAALLILRMVQAAGCSAAIALTNAVVADIATSAERGMWMGYATAGILFGPAFGPTIGGLLAQYLGWRSIFWFLAIYGGVLLGIFIFFFPETCRTVVGNGSIPARGINRSVISCLQQRRRRKTAVLEDDHSALPAISRKFSLSNINPLTTLKILREKQSCILLLYNGFFFTGLMVTTTALPNLFATAYAFNELKIGLCYIASGTGSLVSSLTMGHVVDWNFRRHSKRLNLPITKGKQQDLQNFPIEKVRLQVVVPGHLIGTVAILIFGWTVKFQVHIAGPEIALFFIGFGISTAFSSSNALLIDLHRDKPASATAAVNFVRCLMSAGGCAAIIPMCTAMNPGWAFTFIALAYVVLVVVVFWMMRNGMQWRQEVEKIRRTGSACTTALNTEVIKCHDQGKDTPSRVPGQLVINK</sequence>
<feature type="transmembrane region" description="Helical" evidence="6">
    <location>
        <begin position="482"/>
        <end position="503"/>
    </location>
</feature>
<feature type="transmembrane region" description="Helical" evidence="6">
    <location>
        <begin position="423"/>
        <end position="444"/>
    </location>
</feature>
<evidence type="ECO:0000256" key="2">
    <source>
        <dbReference type="ARBA" id="ARBA00022448"/>
    </source>
</evidence>
<keyword evidence="9" id="KW-1185">Reference proteome</keyword>
<protein>
    <submittedName>
        <fullName evidence="8">MFS general substrate transporter</fullName>
    </submittedName>
</protein>
<dbReference type="Gene3D" id="1.20.1720.10">
    <property type="entry name" value="Multidrug resistance protein D"/>
    <property type="match status" value="1"/>
</dbReference>
<dbReference type="AlphaFoldDB" id="A0A9P4JW41"/>
<feature type="transmembrane region" description="Helical" evidence="6">
    <location>
        <begin position="55"/>
        <end position="75"/>
    </location>
</feature>
<dbReference type="Gene3D" id="1.20.1250.20">
    <property type="entry name" value="MFS general substrate transporter like domains"/>
    <property type="match status" value="1"/>
</dbReference>
<dbReference type="InterPro" id="IPR036259">
    <property type="entry name" value="MFS_trans_sf"/>
</dbReference>
<dbReference type="InterPro" id="IPR020846">
    <property type="entry name" value="MFS_dom"/>
</dbReference>
<dbReference type="EMBL" id="ML986872">
    <property type="protein sequence ID" value="KAF2257708.1"/>
    <property type="molecule type" value="Genomic_DNA"/>
</dbReference>
<feature type="transmembrane region" description="Helical" evidence="6">
    <location>
        <begin position="334"/>
        <end position="358"/>
    </location>
</feature>
<feature type="transmembrane region" description="Helical" evidence="6">
    <location>
        <begin position="180"/>
        <end position="205"/>
    </location>
</feature>
<gene>
    <name evidence="8" type="ORF">CC78DRAFT_505827</name>
</gene>
<dbReference type="GO" id="GO:0022857">
    <property type="term" value="F:transmembrane transporter activity"/>
    <property type="evidence" value="ECO:0007669"/>
    <property type="project" value="InterPro"/>
</dbReference>
<reference evidence="9" key="1">
    <citation type="journal article" date="2020" name="Stud. Mycol.">
        <title>101 Dothideomycetes genomes: A test case for predicting lifestyles and emergence of pathogens.</title>
        <authorList>
            <person name="Haridas S."/>
            <person name="Albert R."/>
            <person name="Binder M."/>
            <person name="Bloem J."/>
            <person name="LaButti K."/>
            <person name="Salamov A."/>
            <person name="Andreopoulos B."/>
            <person name="Baker S."/>
            <person name="Barry K."/>
            <person name="Bills G."/>
            <person name="Bluhm B."/>
            <person name="Cannon C."/>
            <person name="Castanera R."/>
            <person name="Culley D."/>
            <person name="Daum C."/>
            <person name="Ezra D."/>
            <person name="Gonzalez J."/>
            <person name="Henrissat B."/>
            <person name="Kuo A."/>
            <person name="Liang C."/>
            <person name="Lipzen A."/>
            <person name="Lutzoni F."/>
            <person name="Magnuson J."/>
            <person name="Mondo S."/>
            <person name="Nolan M."/>
            <person name="Ohm R."/>
            <person name="Pangilinan J."/>
            <person name="Park H.-J."/>
            <person name="Ramirez L."/>
            <person name="Alfaro M."/>
            <person name="Sun H."/>
            <person name="Tritt A."/>
            <person name="Yoshinaga Y."/>
            <person name="Zwiers L.-H."/>
            <person name="Turgeon B."/>
            <person name="Goodwin S."/>
            <person name="Spatafora J."/>
            <person name="Crous P."/>
            <person name="Grigoriev I."/>
        </authorList>
    </citation>
    <scope>NUCLEOTIDE SEQUENCE [LARGE SCALE GENOMIC DNA]</scope>
    <source>
        <strain evidence="9">CBS 304.66</strain>
    </source>
</reference>
<dbReference type="Pfam" id="PF07690">
    <property type="entry name" value="MFS_1"/>
    <property type="match status" value="1"/>
</dbReference>
<keyword evidence="3 6" id="KW-0812">Transmembrane</keyword>